<reference evidence="2 3" key="1">
    <citation type="submission" date="2020-08" db="EMBL/GenBank/DDBJ databases">
        <title>Genomic Encyclopedia of Type Strains, Phase IV (KMG-IV): sequencing the most valuable type-strain genomes for metagenomic binning, comparative biology and taxonomic classification.</title>
        <authorList>
            <person name="Goeker M."/>
        </authorList>
    </citation>
    <scope>NUCLEOTIDE SEQUENCE [LARGE SCALE GENOMIC DNA]</scope>
    <source>
        <strain evidence="2 3">DSM 102189</strain>
    </source>
</reference>
<dbReference type="EMBL" id="JACIIV010000005">
    <property type="protein sequence ID" value="MBB6226727.1"/>
    <property type="molecule type" value="Genomic_DNA"/>
</dbReference>
<gene>
    <name evidence="2" type="ORF">FHS79_000885</name>
</gene>
<comment type="caution">
    <text evidence="2">The sequence shown here is derived from an EMBL/GenBank/DDBJ whole genome shotgun (WGS) entry which is preliminary data.</text>
</comment>
<organism evidence="2 3">
    <name type="scientific">Polymorphobacter multimanifer</name>
    <dbReference type="NCBI Taxonomy" id="1070431"/>
    <lineage>
        <taxon>Bacteria</taxon>
        <taxon>Pseudomonadati</taxon>
        <taxon>Pseudomonadota</taxon>
        <taxon>Alphaproteobacteria</taxon>
        <taxon>Sphingomonadales</taxon>
        <taxon>Sphingosinicellaceae</taxon>
        <taxon>Polymorphobacter</taxon>
    </lineage>
</organism>
<accession>A0A841L244</accession>
<dbReference type="Proteomes" id="UP000538147">
    <property type="component" value="Unassembled WGS sequence"/>
</dbReference>
<feature type="chain" id="PRO_5033021381" evidence="1">
    <location>
        <begin position="23"/>
        <end position="151"/>
    </location>
</feature>
<proteinExistence type="predicted"/>
<evidence type="ECO:0000256" key="1">
    <source>
        <dbReference type="SAM" id="SignalP"/>
    </source>
</evidence>
<dbReference type="RefSeq" id="WP_184195976.1">
    <property type="nucleotide sequence ID" value="NZ_BMOX01000009.1"/>
</dbReference>
<protein>
    <submittedName>
        <fullName evidence="2">Uncharacterized protein</fullName>
    </submittedName>
</protein>
<feature type="signal peptide" evidence="1">
    <location>
        <begin position="1"/>
        <end position="22"/>
    </location>
</feature>
<evidence type="ECO:0000313" key="2">
    <source>
        <dbReference type="EMBL" id="MBB6226727.1"/>
    </source>
</evidence>
<sequence>MKRYILPLLVAALAVQSAQAGAQMGPQARKAASGPATTLSPEQAADRQVWIDEHARWNAEHMAAARRLEEVAASLKRHDTGFDQHGQELRVHGTDTAGAGAVLQAHPRLRTAHEQARNVHDDLMDAVDVLTRVLRKNLGKNQSFPPAPERP</sequence>
<evidence type="ECO:0000313" key="3">
    <source>
        <dbReference type="Proteomes" id="UP000538147"/>
    </source>
</evidence>
<keyword evidence="3" id="KW-1185">Reference proteome</keyword>
<dbReference type="AlphaFoldDB" id="A0A841L244"/>
<keyword evidence="1" id="KW-0732">Signal</keyword>
<name>A0A841L244_9SPHN</name>